<dbReference type="Proteomes" id="UP000481861">
    <property type="component" value="Unassembled WGS sequence"/>
</dbReference>
<organism evidence="1 2">
    <name type="scientific">Massariosphaeria phaeospora</name>
    <dbReference type="NCBI Taxonomy" id="100035"/>
    <lineage>
        <taxon>Eukaryota</taxon>
        <taxon>Fungi</taxon>
        <taxon>Dikarya</taxon>
        <taxon>Ascomycota</taxon>
        <taxon>Pezizomycotina</taxon>
        <taxon>Dothideomycetes</taxon>
        <taxon>Pleosporomycetidae</taxon>
        <taxon>Pleosporales</taxon>
        <taxon>Pleosporales incertae sedis</taxon>
        <taxon>Massariosphaeria</taxon>
    </lineage>
</organism>
<keyword evidence="1" id="KW-0328">Glycosyltransferase</keyword>
<reference evidence="1 2" key="1">
    <citation type="submission" date="2020-01" db="EMBL/GenBank/DDBJ databases">
        <authorList>
            <consortium name="DOE Joint Genome Institute"/>
            <person name="Haridas S."/>
            <person name="Albert R."/>
            <person name="Binder M."/>
            <person name="Bloem J."/>
            <person name="Labutti K."/>
            <person name="Salamov A."/>
            <person name="Andreopoulos B."/>
            <person name="Baker S.E."/>
            <person name="Barry K."/>
            <person name="Bills G."/>
            <person name="Bluhm B.H."/>
            <person name="Cannon C."/>
            <person name="Castanera R."/>
            <person name="Culley D.E."/>
            <person name="Daum C."/>
            <person name="Ezra D."/>
            <person name="Gonzalez J.B."/>
            <person name="Henrissat B."/>
            <person name="Kuo A."/>
            <person name="Liang C."/>
            <person name="Lipzen A."/>
            <person name="Lutzoni F."/>
            <person name="Magnuson J."/>
            <person name="Mondo S."/>
            <person name="Nolan M."/>
            <person name="Ohm R."/>
            <person name="Pangilinan J."/>
            <person name="Park H.-J.H."/>
            <person name="Ramirez L."/>
            <person name="Alfaro M."/>
            <person name="Sun H."/>
            <person name="Tritt A."/>
            <person name="Yoshinaga Y."/>
            <person name="Zwiers L.-H.L."/>
            <person name="Turgeon B.G."/>
            <person name="Goodwin S.B."/>
            <person name="Spatafora J.W."/>
            <person name="Crous P.W."/>
            <person name="Grigoriev I.V."/>
        </authorList>
    </citation>
    <scope>NUCLEOTIDE SEQUENCE [LARGE SCALE GENOMIC DNA]</scope>
    <source>
        <strain evidence="1 2">CBS 611.86</strain>
    </source>
</reference>
<name>A0A7C8IL35_9PLEO</name>
<comment type="caution">
    <text evidence="1">The sequence shown here is derived from an EMBL/GenBank/DDBJ whole genome shotgun (WGS) entry which is preliminary data.</text>
</comment>
<dbReference type="PANTHER" id="PTHR34144">
    <property type="entry name" value="CHROMOSOME 8, WHOLE GENOME SHOTGUN SEQUENCE"/>
    <property type="match status" value="1"/>
</dbReference>
<dbReference type="AlphaFoldDB" id="A0A7C8IL35"/>
<gene>
    <name evidence="1" type="ORF">BDV95DRAFT_558089</name>
</gene>
<dbReference type="Pfam" id="PF11735">
    <property type="entry name" value="CAP59_mtransfer"/>
    <property type="match status" value="1"/>
</dbReference>
<dbReference type="InterPro" id="IPR021047">
    <property type="entry name" value="Mannosyltransferase_CMT1"/>
</dbReference>
<proteinExistence type="predicted"/>
<keyword evidence="2" id="KW-1185">Reference proteome</keyword>
<dbReference type="EMBL" id="JAADJZ010000002">
    <property type="protein sequence ID" value="KAF2876930.1"/>
    <property type="molecule type" value="Genomic_DNA"/>
</dbReference>
<dbReference type="OrthoDB" id="262547at2759"/>
<accession>A0A7C8IL35</accession>
<keyword evidence="1" id="KW-0808">Transferase</keyword>
<dbReference type="PANTHER" id="PTHR34144:SF7">
    <property type="entry name" value="EXPORT PROTEIN (CAP59), PUTATIVE (AFU_ORTHOLOGUE AFUA_7G05020)-RELATED"/>
    <property type="match status" value="1"/>
</dbReference>
<sequence>MTFPISFRHSFRSLRRLARQPVFRLLVVLLLVWDSLHIVSLHRHQPGGLHSAPPPPPNTKRIYITSQHWNTERVLRERWNSALLALVQELGVANVFVTIYESGSWDDTKGALGELDGALGELDVKRNVTLSYVTHEDEIKKKPAETGWIETPGGKTELRRIPFLADLRNQGLQPLMDMHSQGQEFDMILFLNDVAFSPEDVLRLLDTNHGEYAAACSLDFSKPPAYYDTFALRDSDGHETVMQTWPYFRSHASRYAAERFQPVPVKSCWNGMVAMPAGPFTKNQPLRFRGTPDSLALAHVEGSECCLIHADNSLSTTKGVYLNPNVQVSYSRAAYDALHAENAAMSAFTLYRSIWKHRILRWFTTPLLKEWVIDRRLKTWRKESPNNYEPGNYCLINEMQILIGRGWKHV</sequence>
<evidence type="ECO:0000313" key="1">
    <source>
        <dbReference type="EMBL" id="KAF2876930.1"/>
    </source>
</evidence>
<dbReference type="GO" id="GO:0016757">
    <property type="term" value="F:glycosyltransferase activity"/>
    <property type="evidence" value="ECO:0007669"/>
    <property type="project" value="UniProtKB-KW"/>
</dbReference>
<protein>
    <submittedName>
        <fullName evidence="1">Cryptococcal mannosyltransferase 1-domain-containing protein</fullName>
    </submittedName>
</protein>
<evidence type="ECO:0000313" key="2">
    <source>
        <dbReference type="Proteomes" id="UP000481861"/>
    </source>
</evidence>